<dbReference type="PANTHER" id="PTHR43649">
    <property type="entry name" value="ARABINOSE-BINDING PROTEIN-RELATED"/>
    <property type="match status" value="1"/>
</dbReference>
<dbReference type="OrthoDB" id="9811951at2"/>
<organism evidence="7 8">
    <name type="scientific">Xylanimonas ulmi</name>
    <dbReference type="NCBI Taxonomy" id="228973"/>
    <lineage>
        <taxon>Bacteria</taxon>
        <taxon>Bacillati</taxon>
        <taxon>Actinomycetota</taxon>
        <taxon>Actinomycetes</taxon>
        <taxon>Micrococcales</taxon>
        <taxon>Promicromonosporaceae</taxon>
        <taxon>Xylanimonas</taxon>
    </lineage>
</organism>
<keyword evidence="3" id="KW-0472">Membrane</keyword>
<name>A0A4Q7LZG8_9MICO</name>
<protein>
    <submittedName>
        <fullName evidence="7">Carbohydrate ABC transporter substrate-binding protein (CUT1 family)</fullName>
    </submittedName>
</protein>
<feature type="signal peptide" evidence="6">
    <location>
        <begin position="1"/>
        <end position="20"/>
    </location>
</feature>
<evidence type="ECO:0000256" key="2">
    <source>
        <dbReference type="ARBA" id="ARBA00022729"/>
    </source>
</evidence>
<dbReference type="InterPro" id="IPR050490">
    <property type="entry name" value="Bact_solute-bd_prot1"/>
</dbReference>
<sequence length="430" mass="45552">MRNRRLVATLAGITTAMTLAGCGLSGAQADDAGSEPSSSDVTGEITGDVTLQTWALKAGFSDYIEGVIAAFEEKYPGTHVNWIDQPGEGYEDKLLAQASAGELPDVTNTTPAFGFQLAKEGLLEDLTQLDDELDSTYVAGALEGFQFAGIEGTYGYPWYLTTELNYWNTDLLTQAGLDPESPPRDFDELLAAARTVKSATDGQAYLMSKKPNLGDFASAGVKVINDEGTEFVFNSKDAVALLDEYRQAYADGLLPQDVLTDKFLGHTELFKKGAVGWTTGGGNFIAGAIADNPSLEDKFALSPHFGTPPLDVQGVSVPKTSKNKATAIALARFLTNAENQEAFADLVPGIFPSTLSSQSDFAASDGSDIAEAKAIAFASLDDARVLEPVQVSSAMSTIINQEIAAAMTGQVSSREALDTAVEKCNQMLSE</sequence>
<evidence type="ECO:0000256" key="3">
    <source>
        <dbReference type="ARBA" id="ARBA00023136"/>
    </source>
</evidence>
<dbReference type="Proteomes" id="UP000293852">
    <property type="component" value="Unassembled WGS sequence"/>
</dbReference>
<evidence type="ECO:0000313" key="7">
    <source>
        <dbReference type="EMBL" id="RZS59797.1"/>
    </source>
</evidence>
<dbReference type="SUPFAM" id="SSF53850">
    <property type="entry name" value="Periplasmic binding protein-like II"/>
    <property type="match status" value="1"/>
</dbReference>
<dbReference type="AlphaFoldDB" id="A0A4Q7LZG8"/>
<comment type="caution">
    <text evidence="7">The sequence shown here is derived from an EMBL/GenBank/DDBJ whole genome shotgun (WGS) entry which is preliminary data.</text>
</comment>
<dbReference type="Pfam" id="PF13416">
    <property type="entry name" value="SBP_bac_8"/>
    <property type="match status" value="1"/>
</dbReference>
<dbReference type="Gene3D" id="3.40.190.10">
    <property type="entry name" value="Periplasmic binding protein-like II"/>
    <property type="match status" value="1"/>
</dbReference>
<evidence type="ECO:0000256" key="6">
    <source>
        <dbReference type="SAM" id="SignalP"/>
    </source>
</evidence>
<dbReference type="InterPro" id="IPR006059">
    <property type="entry name" value="SBP"/>
</dbReference>
<keyword evidence="5" id="KW-0449">Lipoprotein</keyword>
<gene>
    <name evidence="7" type="ORF">EV386_0033</name>
</gene>
<accession>A0A4Q7LZG8</accession>
<dbReference type="PROSITE" id="PS51257">
    <property type="entry name" value="PROKAR_LIPOPROTEIN"/>
    <property type="match status" value="1"/>
</dbReference>
<proteinExistence type="predicted"/>
<keyword evidence="1" id="KW-1003">Cell membrane</keyword>
<keyword evidence="4" id="KW-0564">Palmitate</keyword>
<evidence type="ECO:0000256" key="1">
    <source>
        <dbReference type="ARBA" id="ARBA00022475"/>
    </source>
</evidence>
<dbReference type="CDD" id="cd13585">
    <property type="entry name" value="PBP2_TMBP_like"/>
    <property type="match status" value="1"/>
</dbReference>
<feature type="chain" id="PRO_5039538876" evidence="6">
    <location>
        <begin position="21"/>
        <end position="430"/>
    </location>
</feature>
<dbReference type="EMBL" id="SGWX01000001">
    <property type="protein sequence ID" value="RZS59797.1"/>
    <property type="molecule type" value="Genomic_DNA"/>
</dbReference>
<reference evidence="7 8" key="1">
    <citation type="submission" date="2019-02" db="EMBL/GenBank/DDBJ databases">
        <title>Sequencing the genomes of 1000 actinobacteria strains.</title>
        <authorList>
            <person name="Klenk H.-P."/>
        </authorList>
    </citation>
    <scope>NUCLEOTIDE SEQUENCE [LARGE SCALE GENOMIC DNA]</scope>
    <source>
        <strain evidence="7 8">DSM 16932</strain>
    </source>
</reference>
<keyword evidence="8" id="KW-1185">Reference proteome</keyword>
<evidence type="ECO:0000256" key="5">
    <source>
        <dbReference type="ARBA" id="ARBA00023288"/>
    </source>
</evidence>
<dbReference type="PANTHER" id="PTHR43649:SF33">
    <property type="entry name" value="POLYGALACTURONAN_RHAMNOGALACTURONAN-BINDING PROTEIN YTCQ"/>
    <property type="match status" value="1"/>
</dbReference>
<evidence type="ECO:0000256" key="4">
    <source>
        <dbReference type="ARBA" id="ARBA00023139"/>
    </source>
</evidence>
<keyword evidence="2 6" id="KW-0732">Signal</keyword>
<dbReference type="RefSeq" id="WP_130411231.1">
    <property type="nucleotide sequence ID" value="NZ_SGWX01000001.1"/>
</dbReference>
<evidence type="ECO:0000313" key="8">
    <source>
        <dbReference type="Proteomes" id="UP000293852"/>
    </source>
</evidence>